<dbReference type="InterPro" id="IPR009100">
    <property type="entry name" value="AcylCoA_DH/oxidase_NM_dom_sf"/>
</dbReference>
<protein>
    <submittedName>
        <fullName evidence="1">3-methylmercaptopropionyl-CoA dehydrogenase (DmdC)</fullName>
    </submittedName>
</protein>
<dbReference type="InterPro" id="IPR052166">
    <property type="entry name" value="Diverse_Acyl-CoA_DH"/>
</dbReference>
<dbReference type="GO" id="GO:0016627">
    <property type="term" value="F:oxidoreductase activity, acting on the CH-CH group of donors"/>
    <property type="evidence" value="ECO:0007669"/>
    <property type="project" value="InterPro"/>
</dbReference>
<organism evidence="1">
    <name type="scientific">hydrothermal vent metagenome</name>
    <dbReference type="NCBI Taxonomy" id="652676"/>
    <lineage>
        <taxon>unclassified sequences</taxon>
        <taxon>metagenomes</taxon>
        <taxon>ecological metagenomes</taxon>
    </lineage>
</organism>
<reference evidence="1" key="1">
    <citation type="submission" date="2018-06" db="EMBL/GenBank/DDBJ databases">
        <authorList>
            <person name="Zhirakovskaya E."/>
        </authorList>
    </citation>
    <scope>NUCLEOTIDE SEQUENCE</scope>
</reference>
<proteinExistence type="predicted"/>
<accession>A0A3B0RZW9</accession>
<dbReference type="SUPFAM" id="SSF56645">
    <property type="entry name" value="Acyl-CoA dehydrogenase NM domain-like"/>
    <property type="match status" value="1"/>
</dbReference>
<dbReference type="EMBL" id="UOEE01000076">
    <property type="protein sequence ID" value="VAV88835.1"/>
    <property type="molecule type" value="Genomic_DNA"/>
</dbReference>
<evidence type="ECO:0000313" key="1">
    <source>
        <dbReference type="EMBL" id="VAV88835.1"/>
    </source>
</evidence>
<dbReference type="PANTHER" id="PTHR42803">
    <property type="entry name" value="ACYL-COA DEHYDROGENASE"/>
    <property type="match status" value="1"/>
</dbReference>
<name>A0A3B0RZW9_9ZZZZ</name>
<dbReference type="AlphaFoldDB" id="A0A3B0RZW9"/>
<dbReference type="GO" id="GO:0050660">
    <property type="term" value="F:flavin adenine dinucleotide binding"/>
    <property type="evidence" value="ECO:0007669"/>
    <property type="project" value="InterPro"/>
</dbReference>
<dbReference type="PANTHER" id="PTHR42803:SF1">
    <property type="entry name" value="BROAD-SPECIFICITY LINEAR ACYL-COA DEHYDROGENASE FADE5"/>
    <property type="match status" value="1"/>
</dbReference>
<gene>
    <name evidence="1" type="ORF">MNBD_ALPHA06-514</name>
</gene>
<dbReference type="InterPro" id="IPR037069">
    <property type="entry name" value="AcylCoA_DH/ox_N_sf"/>
</dbReference>
<dbReference type="Gene3D" id="1.10.540.10">
    <property type="entry name" value="Acyl-CoA dehydrogenase/oxidase, N-terminal domain"/>
    <property type="match status" value="1"/>
</dbReference>
<sequence>MPTYSAPVRDMKFLLNEVLDISQYGHLPRFEEAPQDLADAILEEAAKFAEGVLQPLNMVGDIEGCTRNEDGSVTTPPGFKDAFDQFVENGWPLLGAAPEYDGQNLPQVLGIEASEMMGTVKMSFAM</sequence>